<reference evidence="3" key="1">
    <citation type="submission" date="2016-10" db="EMBL/GenBank/DDBJ databases">
        <authorList>
            <person name="Varghese N."/>
            <person name="Submissions S."/>
        </authorList>
    </citation>
    <scope>NUCLEOTIDE SEQUENCE [LARGE SCALE GENOMIC DNA]</scope>
    <source>
        <strain evidence="3">CGMCC 1.12402</strain>
    </source>
</reference>
<feature type="compositionally biased region" description="Polar residues" evidence="1">
    <location>
        <begin position="25"/>
        <end position="37"/>
    </location>
</feature>
<dbReference type="STRING" id="1267423.SAMN05216290_1697"/>
<dbReference type="EMBL" id="FOIR01000001">
    <property type="protein sequence ID" value="SEW08912.1"/>
    <property type="molecule type" value="Genomic_DNA"/>
</dbReference>
<evidence type="ECO:0000313" key="2">
    <source>
        <dbReference type="EMBL" id="SEW08912.1"/>
    </source>
</evidence>
<evidence type="ECO:0000313" key="3">
    <source>
        <dbReference type="Proteomes" id="UP000199437"/>
    </source>
</evidence>
<feature type="compositionally biased region" description="Polar residues" evidence="1">
    <location>
        <begin position="1"/>
        <end position="12"/>
    </location>
</feature>
<feature type="region of interest" description="Disordered" evidence="1">
    <location>
        <begin position="1"/>
        <end position="37"/>
    </location>
</feature>
<keyword evidence="3" id="KW-1185">Reference proteome</keyword>
<proteinExistence type="predicted"/>
<dbReference type="GeneID" id="99986420"/>
<sequence>MKLHTQQNTASSSKHRGASYRENDTTPSTSPSTFIDNRPTQSIQLALASKPIQRQIIQSPGYKLEEKRTENGWTNQQAQKIWNGWERLDEATRIVKRKVDKSINSGKMPKTKHWEAFVKNQSASNYGYLVEEGVNEYARRAGWATQVKLEGARPDYGRKLGGKYAMADLTTTRESNGAGMHLAGKLNKSNWKGKEFVAAADITYDRNGENQIPIIPSRQDAIAKYDEIMKERDEDDYNPATQYLQQRIPQLPNKTESDPEVWQAWLDELEEIKNNYDPNAEYMEFD</sequence>
<protein>
    <submittedName>
        <fullName evidence="2">Uncharacterized protein</fullName>
    </submittedName>
</protein>
<evidence type="ECO:0000256" key="1">
    <source>
        <dbReference type="SAM" id="MobiDB-lite"/>
    </source>
</evidence>
<organism evidence="2 3">
    <name type="scientific">Roseivirga pacifica</name>
    <dbReference type="NCBI Taxonomy" id="1267423"/>
    <lineage>
        <taxon>Bacteria</taxon>
        <taxon>Pseudomonadati</taxon>
        <taxon>Bacteroidota</taxon>
        <taxon>Cytophagia</taxon>
        <taxon>Cytophagales</taxon>
        <taxon>Roseivirgaceae</taxon>
        <taxon>Roseivirga</taxon>
    </lineage>
</organism>
<dbReference type="Proteomes" id="UP000199437">
    <property type="component" value="Unassembled WGS sequence"/>
</dbReference>
<dbReference type="AlphaFoldDB" id="A0A1I0P4H9"/>
<dbReference type="RefSeq" id="WP_090258065.1">
    <property type="nucleotide sequence ID" value="NZ_FOIR01000001.1"/>
</dbReference>
<accession>A0A1I0P4H9</accession>
<gene>
    <name evidence="2" type="ORF">SAMN05216290_1697</name>
</gene>
<name>A0A1I0P4H9_9BACT</name>